<accession>A0A3M7Q916</accession>
<evidence type="ECO:0000313" key="2">
    <source>
        <dbReference type="Proteomes" id="UP000276133"/>
    </source>
</evidence>
<proteinExistence type="predicted"/>
<gene>
    <name evidence="1" type="ORF">BpHYR1_031210</name>
</gene>
<sequence length="111" mass="13572">MRFIYQNLLIDIIHLFDISLEQESEAKRWAYLLFNLDSFNYIFETIIRSFESFFTRIKNAHLLNYDWRLNSNMSIYLKLFKSYRRFTLKGLTIAIEKKLISDTIIKFIRVE</sequence>
<dbReference type="EMBL" id="REGN01006952">
    <property type="protein sequence ID" value="RNA07729.1"/>
    <property type="molecule type" value="Genomic_DNA"/>
</dbReference>
<comment type="caution">
    <text evidence="1">The sequence shown here is derived from an EMBL/GenBank/DDBJ whole genome shotgun (WGS) entry which is preliminary data.</text>
</comment>
<reference evidence="1 2" key="1">
    <citation type="journal article" date="2018" name="Sci. Rep.">
        <title>Genomic signatures of local adaptation to the degree of environmental predictability in rotifers.</title>
        <authorList>
            <person name="Franch-Gras L."/>
            <person name="Hahn C."/>
            <person name="Garcia-Roger E.M."/>
            <person name="Carmona M.J."/>
            <person name="Serra M."/>
            <person name="Gomez A."/>
        </authorList>
    </citation>
    <scope>NUCLEOTIDE SEQUENCE [LARGE SCALE GENOMIC DNA]</scope>
    <source>
        <strain evidence="1">HYR1</strain>
    </source>
</reference>
<evidence type="ECO:0000313" key="1">
    <source>
        <dbReference type="EMBL" id="RNA07729.1"/>
    </source>
</evidence>
<dbReference type="Proteomes" id="UP000276133">
    <property type="component" value="Unassembled WGS sequence"/>
</dbReference>
<dbReference type="AlphaFoldDB" id="A0A3M7Q916"/>
<protein>
    <submittedName>
        <fullName evidence="1">Uncharacterized protein</fullName>
    </submittedName>
</protein>
<name>A0A3M7Q916_BRAPC</name>
<keyword evidence="2" id="KW-1185">Reference proteome</keyword>
<organism evidence="1 2">
    <name type="scientific">Brachionus plicatilis</name>
    <name type="common">Marine rotifer</name>
    <name type="synonym">Brachionus muelleri</name>
    <dbReference type="NCBI Taxonomy" id="10195"/>
    <lineage>
        <taxon>Eukaryota</taxon>
        <taxon>Metazoa</taxon>
        <taxon>Spiralia</taxon>
        <taxon>Gnathifera</taxon>
        <taxon>Rotifera</taxon>
        <taxon>Eurotatoria</taxon>
        <taxon>Monogononta</taxon>
        <taxon>Pseudotrocha</taxon>
        <taxon>Ploima</taxon>
        <taxon>Brachionidae</taxon>
        <taxon>Brachionus</taxon>
    </lineage>
</organism>